<name>A0ABP1GDG9_9CHLO</name>
<reference evidence="1 2" key="1">
    <citation type="submission" date="2024-06" db="EMBL/GenBank/DDBJ databases">
        <authorList>
            <person name="Kraege A."/>
            <person name="Thomma B."/>
        </authorList>
    </citation>
    <scope>NUCLEOTIDE SEQUENCE [LARGE SCALE GENOMIC DNA]</scope>
</reference>
<accession>A0ABP1GDG9</accession>
<comment type="caution">
    <text evidence="1">The sequence shown here is derived from an EMBL/GenBank/DDBJ whole genome shotgun (WGS) entry which is preliminary data.</text>
</comment>
<proteinExistence type="predicted"/>
<protein>
    <submittedName>
        <fullName evidence="1">G12628 protein</fullName>
    </submittedName>
</protein>
<gene>
    <name evidence="1" type="primary">g12628</name>
    <name evidence="1" type="ORF">VP750_LOCUS11228</name>
</gene>
<dbReference type="SUPFAM" id="SSF52047">
    <property type="entry name" value="RNI-like"/>
    <property type="match status" value="1"/>
</dbReference>
<dbReference type="Proteomes" id="UP001497392">
    <property type="component" value="Unassembled WGS sequence"/>
</dbReference>
<evidence type="ECO:0000313" key="2">
    <source>
        <dbReference type="Proteomes" id="UP001497392"/>
    </source>
</evidence>
<evidence type="ECO:0000313" key="1">
    <source>
        <dbReference type="EMBL" id="CAL5229322.1"/>
    </source>
</evidence>
<dbReference type="EMBL" id="CAXHTA020000020">
    <property type="protein sequence ID" value="CAL5229322.1"/>
    <property type="molecule type" value="Genomic_DNA"/>
</dbReference>
<organism evidence="1 2">
    <name type="scientific">Coccomyxa viridis</name>
    <dbReference type="NCBI Taxonomy" id="1274662"/>
    <lineage>
        <taxon>Eukaryota</taxon>
        <taxon>Viridiplantae</taxon>
        <taxon>Chlorophyta</taxon>
        <taxon>core chlorophytes</taxon>
        <taxon>Trebouxiophyceae</taxon>
        <taxon>Trebouxiophyceae incertae sedis</taxon>
        <taxon>Coccomyxaceae</taxon>
        <taxon>Coccomyxa</taxon>
    </lineage>
</organism>
<sequence length="176" mass="20124">MGDVTLQAPLQEFFAASSGDFRMHDGFPLTNFLDLVSIDLKCDMDGEYKFMRVLPEMKKLQKLRLDVWEADSFLSFPQSLRKVELRFICLGDWSNSAIPLLQELPELTELSIELEFDPRDPSGANLSADLKPFMAMQKLRTFQLGHWEAWSPSTFKALGELEAELVRSGSKLQLLY</sequence>
<keyword evidence="2" id="KW-1185">Reference proteome</keyword>